<keyword evidence="2" id="KW-0547">Nucleotide-binding</keyword>
<dbReference type="InterPro" id="IPR027417">
    <property type="entry name" value="P-loop_NTPase"/>
</dbReference>
<proteinExistence type="inferred from homology"/>
<dbReference type="AlphaFoldDB" id="A0A2A2T4B9"/>
<evidence type="ECO:0000256" key="3">
    <source>
        <dbReference type="ARBA" id="ARBA00022801"/>
    </source>
</evidence>
<evidence type="ECO:0000313" key="9">
    <source>
        <dbReference type="Proteomes" id="UP000217780"/>
    </source>
</evidence>
<dbReference type="PANTHER" id="PTHR43788">
    <property type="entry name" value="DNA2/NAM7 HELICASE FAMILY MEMBER"/>
    <property type="match status" value="1"/>
</dbReference>
<evidence type="ECO:0000313" key="8">
    <source>
        <dbReference type="EMBL" id="PAX16290.1"/>
    </source>
</evidence>
<dbReference type="Proteomes" id="UP000217780">
    <property type="component" value="Unassembled WGS sequence"/>
</dbReference>
<dbReference type="SUPFAM" id="SSF52540">
    <property type="entry name" value="P-loop containing nucleoside triphosphate hydrolases"/>
    <property type="match status" value="1"/>
</dbReference>
<dbReference type="Gene3D" id="3.40.50.300">
    <property type="entry name" value="P-loop containing nucleotide triphosphate hydrolases"/>
    <property type="match status" value="2"/>
</dbReference>
<dbReference type="InterPro" id="IPR041679">
    <property type="entry name" value="DNA2/NAM7-like_C"/>
</dbReference>
<dbReference type="InterPro" id="IPR047187">
    <property type="entry name" value="SF1_C_Upf1"/>
</dbReference>
<feature type="domain" description="DNA2/NAM7 helicase helicase" evidence="6">
    <location>
        <begin position="284"/>
        <end position="344"/>
    </location>
</feature>
<dbReference type="PANTHER" id="PTHR43788:SF8">
    <property type="entry name" value="DNA-BINDING PROTEIN SMUBP-2"/>
    <property type="match status" value="1"/>
</dbReference>
<sequence length="578" mass="63740">MGTNTLIADLRHLIKDEQTVAYERLYRIWERPLAQKLQQGWTQGFAKLEQGPDAGSLWAYPDASESRFREGDLLCLHEGDALEPLCSRLIFELEDDERWLLRGKFAGAAWAAYSGGRCFADPDAIDLTPYYEQALQDIVASTLGQETILPLLSGELLPGFDEADMEEGLCVAYSEGFNSQQAEAVSWAHAAHHVACIQGPPGTGKTRVLGLIARMAVERGERVLVTSHTHMAINNALNAIHAQGVPVVKVGRATQCKALNRAIECVEGLDDWSERPQEPGAGYVVGATPFATCSARLANYSFDTVIFDEASQVTLPLALMAMRKGRRYLFVGDQKQLPPVLLSRSVLDKSDASVFAKLASTEADHLIMLDETYRMNQWLTQWPSTTYYAGRLRAAGPNAQRCLSLPAIAQQWQPVLGDEASMVFIPTRDLRARTINQGDAQLVLQLCKALVQAGLALEDIAVISPYRAQGRAVRSLLKAHWGAEAARAIVVDTVERMQGQEREVVILSLTSGDPLFIATMAEFLFQPERLNVSITRARTKLVVIGPELSRAFDCSSAAVARWVQQYRDLLTQCKKVVL</sequence>
<dbReference type="Pfam" id="PF13087">
    <property type="entry name" value="AAA_12"/>
    <property type="match status" value="1"/>
</dbReference>
<evidence type="ECO:0000256" key="1">
    <source>
        <dbReference type="ARBA" id="ARBA00007913"/>
    </source>
</evidence>
<accession>A0A2A2T4B9</accession>
<gene>
    <name evidence="8" type="ORF">CLI92_09655</name>
</gene>
<organism evidence="8 9">
    <name type="scientific">Vandammella animalimorsus</name>
    <dbReference type="NCBI Taxonomy" id="2029117"/>
    <lineage>
        <taxon>Bacteria</taxon>
        <taxon>Pseudomonadati</taxon>
        <taxon>Pseudomonadota</taxon>
        <taxon>Betaproteobacteria</taxon>
        <taxon>Burkholderiales</taxon>
        <taxon>Comamonadaceae</taxon>
        <taxon>Vandammella</taxon>
    </lineage>
</organism>
<name>A0A2A2T4B9_9BURK</name>
<evidence type="ECO:0000256" key="5">
    <source>
        <dbReference type="ARBA" id="ARBA00022840"/>
    </source>
</evidence>
<comment type="caution">
    <text evidence="8">The sequence shown here is derived from an EMBL/GenBank/DDBJ whole genome shotgun (WGS) entry which is preliminary data.</text>
</comment>
<evidence type="ECO:0000256" key="2">
    <source>
        <dbReference type="ARBA" id="ARBA00022741"/>
    </source>
</evidence>
<dbReference type="Pfam" id="PF13086">
    <property type="entry name" value="AAA_11"/>
    <property type="match status" value="2"/>
</dbReference>
<keyword evidence="3" id="KW-0378">Hydrolase</keyword>
<dbReference type="EMBL" id="NTBI01000008">
    <property type="protein sequence ID" value="PAX16290.1"/>
    <property type="molecule type" value="Genomic_DNA"/>
</dbReference>
<feature type="domain" description="DNA2/NAM7 helicase helicase" evidence="6">
    <location>
        <begin position="177"/>
        <end position="254"/>
    </location>
</feature>
<dbReference type="GO" id="GO:0043139">
    <property type="term" value="F:5'-3' DNA helicase activity"/>
    <property type="evidence" value="ECO:0007669"/>
    <property type="project" value="TreeGrafter"/>
</dbReference>
<feature type="domain" description="DNA2/NAM7 helicase-like C-terminal" evidence="7">
    <location>
        <begin position="351"/>
        <end position="545"/>
    </location>
</feature>
<keyword evidence="4 8" id="KW-0347">Helicase</keyword>
<dbReference type="InterPro" id="IPR041677">
    <property type="entry name" value="DNA2/NAM7_AAA_11"/>
</dbReference>
<dbReference type="InterPro" id="IPR050534">
    <property type="entry name" value="Coronavir_polyprotein_1ab"/>
</dbReference>
<evidence type="ECO:0000259" key="7">
    <source>
        <dbReference type="Pfam" id="PF13087"/>
    </source>
</evidence>
<comment type="similarity">
    <text evidence="1">Belongs to the DNA2/NAM7 helicase family.</text>
</comment>
<evidence type="ECO:0000256" key="4">
    <source>
        <dbReference type="ARBA" id="ARBA00022806"/>
    </source>
</evidence>
<dbReference type="RefSeq" id="WP_095542102.1">
    <property type="nucleotide sequence ID" value="NZ_NSJC01000005.1"/>
</dbReference>
<keyword evidence="5" id="KW-0067">ATP-binding</keyword>
<evidence type="ECO:0000259" key="6">
    <source>
        <dbReference type="Pfam" id="PF13086"/>
    </source>
</evidence>
<dbReference type="GO" id="GO:0016787">
    <property type="term" value="F:hydrolase activity"/>
    <property type="evidence" value="ECO:0007669"/>
    <property type="project" value="UniProtKB-KW"/>
</dbReference>
<reference evidence="8 9" key="1">
    <citation type="submission" date="2017-08" db="EMBL/GenBank/DDBJ databases">
        <title>WGS of Clinical strains of the CDC Group NO-1 linked to zoonotic infections in humans.</title>
        <authorList>
            <person name="Bernier A.-M."/>
            <person name="Bernard K."/>
        </authorList>
    </citation>
    <scope>NUCLEOTIDE SEQUENCE [LARGE SCALE GENOMIC DNA]</scope>
    <source>
        <strain evidence="8 9">NML91-0035</strain>
    </source>
</reference>
<dbReference type="CDD" id="cd18808">
    <property type="entry name" value="SF1_C_Upf1"/>
    <property type="match status" value="1"/>
</dbReference>
<dbReference type="GeneID" id="93873857"/>
<dbReference type="GO" id="GO:0005524">
    <property type="term" value="F:ATP binding"/>
    <property type="evidence" value="ECO:0007669"/>
    <property type="project" value="UniProtKB-KW"/>
</dbReference>
<protein>
    <submittedName>
        <fullName evidence="8">DNA helicase</fullName>
    </submittedName>
</protein>